<accession>A0A7J6W9N1</accession>
<keyword evidence="3" id="KW-1185">Reference proteome</keyword>
<proteinExistence type="predicted"/>
<comment type="caution">
    <text evidence="2">The sequence shown here is derived from an EMBL/GenBank/DDBJ whole genome shotgun (WGS) entry which is preliminary data.</text>
</comment>
<evidence type="ECO:0000256" key="1">
    <source>
        <dbReference type="SAM" id="MobiDB-lite"/>
    </source>
</evidence>
<gene>
    <name evidence="2" type="ORF">FRX31_017115</name>
</gene>
<name>A0A7J6W9N1_THATH</name>
<feature type="region of interest" description="Disordered" evidence="1">
    <location>
        <begin position="1"/>
        <end position="44"/>
    </location>
</feature>
<feature type="compositionally biased region" description="Polar residues" evidence="1">
    <location>
        <begin position="29"/>
        <end position="38"/>
    </location>
</feature>
<organism evidence="2 3">
    <name type="scientific">Thalictrum thalictroides</name>
    <name type="common">Rue-anemone</name>
    <name type="synonym">Anemone thalictroides</name>
    <dbReference type="NCBI Taxonomy" id="46969"/>
    <lineage>
        <taxon>Eukaryota</taxon>
        <taxon>Viridiplantae</taxon>
        <taxon>Streptophyta</taxon>
        <taxon>Embryophyta</taxon>
        <taxon>Tracheophyta</taxon>
        <taxon>Spermatophyta</taxon>
        <taxon>Magnoliopsida</taxon>
        <taxon>Ranunculales</taxon>
        <taxon>Ranunculaceae</taxon>
        <taxon>Thalictroideae</taxon>
        <taxon>Thalictrum</taxon>
    </lineage>
</organism>
<evidence type="ECO:0000313" key="3">
    <source>
        <dbReference type="Proteomes" id="UP000554482"/>
    </source>
</evidence>
<sequence>MADVQVEDATGSLSKTGNHDGDDIHTRKGQSGNPNNANEGILSEVRVEDELAAEYKENYDNEEASLATQNLNNDRPVLKQQGMHVNGEKSWGNIEDEEDTYSSAMNKEVTLDNKQHNYGESIPVGNGVTIDGIAQLEKFKINSDMGSFGIHSPKKVRNEGLINILQNRMANQTAGQEHSPINNVQQEKTPIQFGSFNSTSNEEQQLVHAAPIHSKQLRDNLKTHEDVQSQQKEHGVIPSIEDHTSQEVTQQADEGWETPKKKHLCRAKNLVSTTQVLQEEDFSQSI</sequence>
<dbReference type="AlphaFoldDB" id="A0A7J6W9N1"/>
<evidence type="ECO:0000313" key="2">
    <source>
        <dbReference type="EMBL" id="KAF5193300.1"/>
    </source>
</evidence>
<dbReference type="Proteomes" id="UP000554482">
    <property type="component" value="Unassembled WGS sequence"/>
</dbReference>
<feature type="compositionally biased region" description="Basic and acidic residues" evidence="1">
    <location>
        <begin position="17"/>
        <end position="26"/>
    </location>
</feature>
<protein>
    <submittedName>
        <fullName evidence="2">Uncharacterized protein</fullName>
    </submittedName>
</protein>
<reference evidence="2 3" key="1">
    <citation type="submission" date="2020-06" db="EMBL/GenBank/DDBJ databases">
        <title>Transcriptomic and genomic resources for Thalictrum thalictroides and T. hernandezii: Facilitating candidate gene discovery in an emerging model plant lineage.</title>
        <authorList>
            <person name="Arias T."/>
            <person name="Riano-Pachon D.M."/>
            <person name="Di Stilio V.S."/>
        </authorList>
    </citation>
    <scope>NUCLEOTIDE SEQUENCE [LARGE SCALE GENOMIC DNA]</scope>
    <source>
        <strain evidence="3">cv. WT478/WT964</strain>
        <tissue evidence="2">Leaves</tissue>
    </source>
</reference>
<dbReference type="EMBL" id="JABWDY010020239">
    <property type="protein sequence ID" value="KAF5193300.1"/>
    <property type="molecule type" value="Genomic_DNA"/>
</dbReference>